<name>A7EA24_SCLS1</name>
<dbReference type="InParanoid" id="A7EA24"/>
<dbReference type="Proteomes" id="UP000001312">
    <property type="component" value="Unassembled WGS sequence"/>
</dbReference>
<dbReference type="RefSeq" id="XP_001595940.1">
    <property type="nucleotide sequence ID" value="XM_001595890.1"/>
</dbReference>
<dbReference type="EMBL" id="CH476623">
    <property type="protein sequence ID" value="EDN99302.1"/>
    <property type="molecule type" value="Genomic_DNA"/>
</dbReference>
<sequence>MHTLWPVIDYIGMIHEMNDAYKLSHGTFHAAVCYEKCNDLLAQIGVGVYFYFLRAHTHIILALLASPKTPCPPLNIYIMPPSK</sequence>
<accession>A7EA24</accession>
<evidence type="ECO:0000313" key="1">
    <source>
        <dbReference type="EMBL" id="EDN99302.1"/>
    </source>
</evidence>
<dbReference type="HOGENOM" id="CLU_2543972_0_0_1"/>
<evidence type="ECO:0000313" key="2">
    <source>
        <dbReference type="Proteomes" id="UP000001312"/>
    </source>
</evidence>
<gene>
    <name evidence="1" type="ORF">SS1G_02154</name>
</gene>
<reference evidence="2" key="1">
    <citation type="journal article" date="2011" name="PLoS Genet.">
        <title>Genomic analysis of the necrotrophic fungal pathogens Sclerotinia sclerotiorum and Botrytis cinerea.</title>
        <authorList>
            <person name="Amselem J."/>
            <person name="Cuomo C.A."/>
            <person name="van Kan J.A."/>
            <person name="Viaud M."/>
            <person name="Benito E.P."/>
            <person name="Couloux A."/>
            <person name="Coutinho P.M."/>
            <person name="de Vries R.P."/>
            <person name="Dyer P.S."/>
            <person name="Fillinger S."/>
            <person name="Fournier E."/>
            <person name="Gout L."/>
            <person name="Hahn M."/>
            <person name="Kohn L."/>
            <person name="Lapalu N."/>
            <person name="Plummer K.M."/>
            <person name="Pradier J.M."/>
            <person name="Quevillon E."/>
            <person name="Sharon A."/>
            <person name="Simon A."/>
            <person name="ten Have A."/>
            <person name="Tudzynski B."/>
            <person name="Tudzynski P."/>
            <person name="Wincker P."/>
            <person name="Andrew M."/>
            <person name="Anthouard V."/>
            <person name="Beever R.E."/>
            <person name="Beffa R."/>
            <person name="Benoit I."/>
            <person name="Bouzid O."/>
            <person name="Brault B."/>
            <person name="Chen Z."/>
            <person name="Choquer M."/>
            <person name="Collemare J."/>
            <person name="Cotton P."/>
            <person name="Danchin E.G."/>
            <person name="Da Silva C."/>
            <person name="Gautier A."/>
            <person name="Giraud C."/>
            <person name="Giraud T."/>
            <person name="Gonzalez C."/>
            <person name="Grossetete S."/>
            <person name="Guldener U."/>
            <person name="Henrissat B."/>
            <person name="Howlett B.J."/>
            <person name="Kodira C."/>
            <person name="Kretschmer M."/>
            <person name="Lappartient A."/>
            <person name="Leroch M."/>
            <person name="Levis C."/>
            <person name="Mauceli E."/>
            <person name="Neuveglise C."/>
            <person name="Oeser B."/>
            <person name="Pearson M."/>
            <person name="Poulain J."/>
            <person name="Poussereau N."/>
            <person name="Quesneville H."/>
            <person name="Rascle C."/>
            <person name="Schumacher J."/>
            <person name="Segurens B."/>
            <person name="Sexton A."/>
            <person name="Silva E."/>
            <person name="Sirven C."/>
            <person name="Soanes D.M."/>
            <person name="Talbot N.J."/>
            <person name="Templeton M."/>
            <person name="Yandava C."/>
            <person name="Yarden O."/>
            <person name="Zeng Q."/>
            <person name="Rollins J.A."/>
            <person name="Lebrun M.H."/>
            <person name="Dickman M."/>
        </authorList>
    </citation>
    <scope>NUCLEOTIDE SEQUENCE [LARGE SCALE GENOMIC DNA]</scope>
    <source>
        <strain evidence="2">ATCC 18683 / 1980 / Ss-1</strain>
    </source>
</reference>
<proteinExistence type="predicted"/>
<dbReference type="AlphaFoldDB" id="A7EA24"/>
<dbReference type="KEGG" id="ssl:SS1G_02154"/>
<protein>
    <submittedName>
        <fullName evidence="1">Uncharacterized protein</fullName>
    </submittedName>
</protein>
<organism evidence="1 2">
    <name type="scientific">Sclerotinia sclerotiorum (strain ATCC 18683 / 1980 / Ss-1)</name>
    <name type="common">White mold</name>
    <name type="synonym">Whetzelinia sclerotiorum</name>
    <dbReference type="NCBI Taxonomy" id="665079"/>
    <lineage>
        <taxon>Eukaryota</taxon>
        <taxon>Fungi</taxon>
        <taxon>Dikarya</taxon>
        <taxon>Ascomycota</taxon>
        <taxon>Pezizomycotina</taxon>
        <taxon>Leotiomycetes</taxon>
        <taxon>Helotiales</taxon>
        <taxon>Sclerotiniaceae</taxon>
        <taxon>Sclerotinia</taxon>
    </lineage>
</organism>
<keyword evidence="2" id="KW-1185">Reference proteome</keyword>
<dbReference type="GeneID" id="5492977"/>